<dbReference type="GO" id="GO:0006412">
    <property type="term" value="P:translation"/>
    <property type="evidence" value="ECO:0007669"/>
    <property type="project" value="UniProtKB-UniRule"/>
</dbReference>
<dbReference type="InterPro" id="IPR001021">
    <property type="entry name" value="Ribosomal_bL25_long"/>
</dbReference>
<dbReference type="SUPFAM" id="SSF50715">
    <property type="entry name" value="Ribosomal protein L25-like"/>
    <property type="match status" value="1"/>
</dbReference>
<comment type="subunit">
    <text evidence="5">Part of the 50S ribosomal subunit; part of the 5S rRNA/L5/L18/L25 subcomplex. Contacts the 5S rRNA. Binds to the 5S rRNA independently of L5 and L18.</text>
</comment>
<dbReference type="NCBIfam" id="NF004136">
    <property type="entry name" value="PRK05618.3-2"/>
    <property type="match status" value="1"/>
</dbReference>
<dbReference type="GO" id="GO:0022625">
    <property type="term" value="C:cytosolic large ribosomal subunit"/>
    <property type="evidence" value="ECO:0007669"/>
    <property type="project" value="TreeGrafter"/>
</dbReference>
<dbReference type="InterPro" id="IPR029751">
    <property type="entry name" value="Ribosomal_L25_dom"/>
</dbReference>
<dbReference type="InterPro" id="IPR011035">
    <property type="entry name" value="Ribosomal_bL25/Gln-tRNA_synth"/>
</dbReference>
<dbReference type="Gene3D" id="2.40.240.10">
    <property type="entry name" value="Ribosomal Protein L25, Chain P"/>
    <property type="match status" value="1"/>
</dbReference>
<dbReference type="InterPro" id="IPR020057">
    <property type="entry name" value="Ribosomal_bL25_b-dom"/>
</dbReference>
<evidence type="ECO:0000256" key="3">
    <source>
        <dbReference type="ARBA" id="ARBA00022980"/>
    </source>
</evidence>
<evidence type="ECO:0000259" key="7">
    <source>
        <dbReference type="Pfam" id="PF01386"/>
    </source>
</evidence>
<feature type="domain" description="Large ribosomal subunit protein bL25 beta" evidence="8">
    <location>
        <begin position="100"/>
        <end position="186"/>
    </location>
</feature>
<protein>
    <recommendedName>
        <fullName evidence="5">Large ribosomal subunit protein bL25</fullName>
    </recommendedName>
    <alternativeName>
        <fullName evidence="5">General stress protein CTC</fullName>
    </alternativeName>
</protein>
<proteinExistence type="inferred from homology"/>
<feature type="compositionally biased region" description="Acidic residues" evidence="6">
    <location>
        <begin position="190"/>
        <end position="205"/>
    </location>
</feature>
<dbReference type="InterPro" id="IPR020930">
    <property type="entry name" value="Ribosomal_uL5_bac-type"/>
</dbReference>
<dbReference type="CDD" id="cd00495">
    <property type="entry name" value="Ribosomal_L25_TL5_CTC"/>
    <property type="match status" value="1"/>
</dbReference>
<evidence type="ECO:0000256" key="6">
    <source>
        <dbReference type="SAM" id="MobiDB-lite"/>
    </source>
</evidence>
<dbReference type="Gene3D" id="2.170.120.20">
    <property type="entry name" value="Ribosomal protein L25, beta domain"/>
    <property type="match status" value="1"/>
</dbReference>
<dbReference type="Pfam" id="PF01386">
    <property type="entry name" value="Ribosomal_L25p"/>
    <property type="match status" value="1"/>
</dbReference>
<dbReference type="Proteomes" id="UP000886058">
    <property type="component" value="Unassembled WGS sequence"/>
</dbReference>
<reference evidence="9" key="1">
    <citation type="journal article" date="2020" name="mSystems">
        <title>Genome- and Community-Level Interaction Insights into Carbon Utilization and Element Cycling Functions of Hydrothermarchaeota in Hydrothermal Sediment.</title>
        <authorList>
            <person name="Zhou Z."/>
            <person name="Liu Y."/>
            <person name="Xu W."/>
            <person name="Pan J."/>
            <person name="Luo Z.H."/>
            <person name="Li M."/>
        </authorList>
    </citation>
    <scope>NUCLEOTIDE SEQUENCE [LARGE SCALE GENOMIC DNA]</scope>
    <source>
        <strain evidence="9">HyVt-633</strain>
    </source>
</reference>
<dbReference type="GO" id="GO:0008097">
    <property type="term" value="F:5S rRNA binding"/>
    <property type="evidence" value="ECO:0007669"/>
    <property type="project" value="InterPro"/>
</dbReference>
<comment type="function">
    <text evidence="5">This is one of the proteins that binds to the 5S RNA in the ribosome where it forms part of the central protuberance.</text>
</comment>
<keyword evidence="4 5" id="KW-0687">Ribonucleoprotein</keyword>
<evidence type="ECO:0000259" key="8">
    <source>
        <dbReference type="Pfam" id="PF14693"/>
    </source>
</evidence>
<organism evidence="9">
    <name type="scientific">Chlorobaculum parvum</name>
    <dbReference type="NCBI Taxonomy" id="274539"/>
    <lineage>
        <taxon>Bacteria</taxon>
        <taxon>Pseudomonadati</taxon>
        <taxon>Chlorobiota</taxon>
        <taxon>Chlorobiia</taxon>
        <taxon>Chlorobiales</taxon>
        <taxon>Chlorobiaceae</taxon>
        <taxon>Chlorobaculum</taxon>
    </lineage>
</organism>
<feature type="region of interest" description="Disordered" evidence="6">
    <location>
        <begin position="184"/>
        <end position="205"/>
    </location>
</feature>
<dbReference type="AlphaFoldDB" id="A0A7C5DKN2"/>
<comment type="similarity">
    <text evidence="5">Belongs to the bacterial ribosomal protein bL25 family. CTC subfamily.</text>
</comment>
<comment type="caution">
    <text evidence="9">The sequence shown here is derived from an EMBL/GenBank/DDBJ whole genome shotgun (WGS) entry which is preliminary data.</text>
</comment>
<dbReference type="NCBIfam" id="TIGR00731">
    <property type="entry name" value="bL25_bact_ctc"/>
    <property type="match status" value="1"/>
</dbReference>
<evidence type="ECO:0000256" key="2">
    <source>
        <dbReference type="ARBA" id="ARBA00022884"/>
    </source>
</evidence>
<name>A0A7C5DKN2_9CHLB</name>
<dbReference type="InterPro" id="IPR037121">
    <property type="entry name" value="Ribosomal_bL25_C"/>
</dbReference>
<dbReference type="HAMAP" id="MF_01334">
    <property type="entry name" value="Ribosomal_bL25_CTC"/>
    <property type="match status" value="1"/>
</dbReference>
<dbReference type="InterPro" id="IPR020056">
    <property type="entry name" value="Rbsml_bL25/Gln-tRNA_synth_N"/>
</dbReference>
<dbReference type="GO" id="GO:0003735">
    <property type="term" value="F:structural constituent of ribosome"/>
    <property type="evidence" value="ECO:0007669"/>
    <property type="project" value="InterPro"/>
</dbReference>
<evidence type="ECO:0000256" key="5">
    <source>
        <dbReference type="HAMAP-Rule" id="MF_01334"/>
    </source>
</evidence>
<keyword evidence="2 5" id="KW-0694">RNA-binding</keyword>
<dbReference type="PANTHER" id="PTHR33284:SF1">
    <property type="entry name" value="RIBOSOMAL PROTEIN L25_GLN-TRNA SYNTHETASE, ANTI-CODON-BINDING DOMAIN-CONTAINING PROTEIN"/>
    <property type="match status" value="1"/>
</dbReference>
<feature type="domain" description="Large ribosomal subunit protein bL25 L25" evidence="7">
    <location>
        <begin position="6"/>
        <end position="91"/>
    </location>
</feature>
<keyword evidence="3 5" id="KW-0689">Ribosomal protein</keyword>
<dbReference type="Pfam" id="PF14693">
    <property type="entry name" value="Ribosomal_TL5_C"/>
    <property type="match status" value="1"/>
</dbReference>
<evidence type="ECO:0000256" key="4">
    <source>
        <dbReference type="ARBA" id="ARBA00023274"/>
    </source>
</evidence>
<dbReference type="EMBL" id="DRSQ01000129">
    <property type="protein sequence ID" value="HHE32194.1"/>
    <property type="molecule type" value="Genomic_DNA"/>
</dbReference>
<evidence type="ECO:0000313" key="9">
    <source>
        <dbReference type="EMBL" id="HHE32194.1"/>
    </source>
</evidence>
<sequence>METRALSVNLREVKKNEAAKLRQRGLVPAVVYHKGEETVAISVDEIALDKLVHSSESHMIDLKYPDGKSVRAFIKDLQFDPVSDRVIHADFKRFTADEVLEMEVPIHVEGEATGVKLGGGKLQIIMHSLTLKGKPANMPEHFTVDVTNLELGQSLHIGDLQATVPEGTIEIMGEADAAVVSVAAPRKEAEVEEETETEEETTEEA</sequence>
<dbReference type="PANTHER" id="PTHR33284">
    <property type="entry name" value="RIBOSOMAL PROTEIN L25/GLN-TRNA SYNTHETASE, ANTI-CODON-BINDING DOMAIN-CONTAINING PROTEIN"/>
    <property type="match status" value="1"/>
</dbReference>
<gene>
    <name evidence="5" type="primary">rplY</name>
    <name evidence="5" type="synonym">ctc</name>
    <name evidence="9" type="ORF">ENL07_06095</name>
</gene>
<accession>A0A7C5DKN2</accession>
<evidence type="ECO:0000256" key="1">
    <source>
        <dbReference type="ARBA" id="ARBA00022730"/>
    </source>
</evidence>
<keyword evidence="1 5" id="KW-0699">rRNA-binding</keyword>